<dbReference type="KEGG" id="psuu:Psuf_021020"/>
<comment type="caution">
    <text evidence="4">Lacks conserved residue(s) required for the propagation of feature annotation.</text>
</comment>
<feature type="domain" description="Tryptophan synthase beta chain-like PALP" evidence="5">
    <location>
        <begin position="3"/>
        <end position="192"/>
    </location>
</feature>
<dbReference type="InterPro" id="IPR011780">
    <property type="entry name" value="D_Ser_am_lyase"/>
</dbReference>
<dbReference type="AlphaFoldDB" id="A0A6F8YFJ9"/>
<reference evidence="6 7" key="1">
    <citation type="submission" date="2020-03" db="EMBL/GenBank/DDBJ databases">
        <title>Whole genome shotgun sequence of Phytohabitans suffuscus NBRC 105367.</title>
        <authorList>
            <person name="Komaki H."/>
            <person name="Tamura T."/>
        </authorList>
    </citation>
    <scope>NUCLEOTIDE SEQUENCE [LARGE SCALE GENOMIC DNA]</scope>
    <source>
        <strain evidence="6 7">NBRC 105367</strain>
    </source>
</reference>
<dbReference type="GO" id="GO:0008721">
    <property type="term" value="F:D-serine ammonia-lyase activity"/>
    <property type="evidence" value="ECO:0007669"/>
    <property type="project" value="UniProtKB-EC"/>
</dbReference>
<dbReference type="SUPFAM" id="SSF53686">
    <property type="entry name" value="Tryptophan synthase beta subunit-like PLP-dependent enzymes"/>
    <property type="match status" value="1"/>
</dbReference>
<dbReference type="InterPro" id="IPR050147">
    <property type="entry name" value="Ser/Thr_Dehydratase"/>
</dbReference>
<dbReference type="GO" id="GO:0036088">
    <property type="term" value="P:D-serine catabolic process"/>
    <property type="evidence" value="ECO:0007669"/>
    <property type="project" value="TreeGrafter"/>
</dbReference>
<dbReference type="Pfam" id="PF00291">
    <property type="entry name" value="PALP"/>
    <property type="match status" value="1"/>
</dbReference>
<name>A0A6F8YFJ9_9ACTN</name>
<dbReference type="GO" id="GO:0009097">
    <property type="term" value="P:isoleucine biosynthetic process"/>
    <property type="evidence" value="ECO:0007669"/>
    <property type="project" value="TreeGrafter"/>
</dbReference>
<dbReference type="GO" id="GO:0030170">
    <property type="term" value="F:pyridoxal phosphate binding"/>
    <property type="evidence" value="ECO:0007669"/>
    <property type="project" value="InterPro"/>
</dbReference>
<dbReference type="EMBL" id="AP022871">
    <property type="protein sequence ID" value="BCB84789.1"/>
    <property type="molecule type" value="Genomic_DNA"/>
</dbReference>
<dbReference type="PANTHER" id="PTHR48078">
    <property type="entry name" value="THREONINE DEHYDRATASE, MITOCHONDRIAL-RELATED"/>
    <property type="match status" value="1"/>
</dbReference>
<dbReference type="Proteomes" id="UP000503011">
    <property type="component" value="Chromosome"/>
</dbReference>
<dbReference type="InterPro" id="IPR001926">
    <property type="entry name" value="TrpB-like_PALP"/>
</dbReference>
<dbReference type="HAMAP" id="MF_01030">
    <property type="entry name" value="D_Ser_dehydrat"/>
    <property type="match status" value="1"/>
</dbReference>
<dbReference type="Gene3D" id="3.40.50.1100">
    <property type="match status" value="1"/>
</dbReference>
<dbReference type="GO" id="GO:0016836">
    <property type="term" value="F:hydro-lyase activity"/>
    <property type="evidence" value="ECO:0007669"/>
    <property type="project" value="UniProtKB-UniRule"/>
</dbReference>
<dbReference type="NCBIfam" id="NF002823">
    <property type="entry name" value="PRK02991.1"/>
    <property type="match status" value="1"/>
</dbReference>
<evidence type="ECO:0000256" key="2">
    <source>
        <dbReference type="ARBA" id="ARBA00022898"/>
    </source>
</evidence>
<sequence>MNAGAAVIEHTGDYLNAVAHGREESRHDARSHFVDDEYSADLFNGYAVAAAELKAQFDERGIVVDRDHPLFVYLPCGVGGAPGGITFSLKDLFGADVHCFFAEPVAAPSMLVQLASGLTESIPISDLGLDGRTEADGLAVGRASMLVAPLMRSRVTGIHTVTDEQLLVLLRHAFDTAELEIEPSAAAGMAGPLILTRSPTGRRYLTEQGLAEKLATSCHVVWTTGGGLVPPAERQKHLARARALRADFTFDDA</sequence>
<dbReference type="InterPro" id="IPR036052">
    <property type="entry name" value="TrpB-like_PALP_sf"/>
</dbReference>
<accession>A0A6F8YFJ9</accession>
<gene>
    <name evidence="4" type="primary">dsdA</name>
    <name evidence="6" type="ORF">Psuf_021020</name>
</gene>
<organism evidence="6 7">
    <name type="scientific">Phytohabitans suffuscus</name>
    <dbReference type="NCBI Taxonomy" id="624315"/>
    <lineage>
        <taxon>Bacteria</taxon>
        <taxon>Bacillati</taxon>
        <taxon>Actinomycetota</taxon>
        <taxon>Actinomycetes</taxon>
        <taxon>Micromonosporales</taxon>
        <taxon>Micromonosporaceae</taxon>
    </lineage>
</organism>
<keyword evidence="7" id="KW-1185">Reference proteome</keyword>
<comment type="catalytic activity">
    <reaction evidence="4">
        <text>D-serine = pyruvate + NH4(+)</text>
        <dbReference type="Rhea" id="RHEA:13977"/>
        <dbReference type="ChEBI" id="CHEBI:15361"/>
        <dbReference type="ChEBI" id="CHEBI:28938"/>
        <dbReference type="ChEBI" id="CHEBI:35247"/>
        <dbReference type="EC" id="4.3.1.18"/>
    </reaction>
</comment>
<evidence type="ECO:0000256" key="3">
    <source>
        <dbReference type="ARBA" id="ARBA00023239"/>
    </source>
</evidence>
<evidence type="ECO:0000313" key="7">
    <source>
        <dbReference type="Proteomes" id="UP000503011"/>
    </source>
</evidence>
<comment type="cofactor">
    <cofactor evidence="1 4">
        <name>pyridoxal 5'-phosphate</name>
        <dbReference type="ChEBI" id="CHEBI:597326"/>
    </cofactor>
</comment>
<comment type="similarity">
    <text evidence="4">Belongs to the serine/threonine dehydratase family. DsdA subfamily.</text>
</comment>
<keyword evidence="2 4" id="KW-0663">Pyridoxal phosphate</keyword>
<dbReference type="PANTHER" id="PTHR48078:SF9">
    <property type="entry name" value="D-SERINE DEHYDRATASE"/>
    <property type="match status" value="1"/>
</dbReference>
<evidence type="ECO:0000259" key="5">
    <source>
        <dbReference type="Pfam" id="PF00291"/>
    </source>
</evidence>
<proteinExistence type="inferred from homology"/>
<evidence type="ECO:0000256" key="4">
    <source>
        <dbReference type="HAMAP-Rule" id="MF_01030"/>
    </source>
</evidence>
<keyword evidence="3 4" id="KW-0456">Lyase</keyword>
<evidence type="ECO:0000313" key="6">
    <source>
        <dbReference type="EMBL" id="BCB84789.1"/>
    </source>
</evidence>
<dbReference type="EC" id="4.3.1.18" evidence="4"/>
<reference evidence="6 7" key="2">
    <citation type="submission" date="2020-03" db="EMBL/GenBank/DDBJ databases">
        <authorList>
            <person name="Ichikawa N."/>
            <person name="Kimura A."/>
            <person name="Kitahashi Y."/>
            <person name="Uohara A."/>
        </authorList>
    </citation>
    <scope>NUCLEOTIDE SEQUENCE [LARGE SCALE GENOMIC DNA]</scope>
    <source>
        <strain evidence="6 7">NBRC 105367</strain>
    </source>
</reference>
<protein>
    <recommendedName>
        <fullName evidence="4">Probable D-serine dehydratase</fullName>
        <ecNumber evidence="4">4.3.1.18</ecNumber>
    </recommendedName>
    <alternativeName>
        <fullName evidence="4">D-serine deaminase</fullName>
        <shortName evidence="4">DSD</shortName>
    </alternativeName>
</protein>
<evidence type="ECO:0000256" key="1">
    <source>
        <dbReference type="ARBA" id="ARBA00001933"/>
    </source>
</evidence>